<sequence length="325" mass="37872">MSKHSVTRVYDKNEFKRFQKKTKKIKDALVIITKNLKIVHFNSGFQKLFNSSKSNITNSYFDKFLPEFQLQYQSKSVDFLKQTFTKVIDEKQTISNYQAMHITADGYEFWALVYISVIQIEEKLSFQLILKQTNNKLNSSTNSLPNVDSQLLEGNLSTSGSDFSFSSPTFSPRNEPPILKKKINISISDDEVEDEMDDIISSIKFLTRSFNDSDMEQSIIGKMNKLTNSIDYLIQQKNEKITNLINEIKNDRLKHKKKYDQLEESLSRRITGVQNIKSQTKKSKNEYELMVSKMNEFIKLFESHQEIVKKMENCLNAENISEIQK</sequence>
<dbReference type="SUPFAM" id="SSF55785">
    <property type="entry name" value="PYP-like sensor domain (PAS domain)"/>
    <property type="match status" value="1"/>
</dbReference>
<dbReference type="InterPro" id="IPR035965">
    <property type="entry name" value="PAS-like_dom_sf"/>
</dbReference>
<dbReference type="Gene3D" id="3.30.450.20">
    <property type="entry name" value="PAS domain"/>
    <property type="match status" value="1"/>
</dbReference>
<organism evidence="2 3">
    <name type="scientific">Anaeramoeba flamelloides</name>
    <dbReference type="NCBI Taxonomy" id="1746091"/>
    <lineage>
        <taxon>Eukaryota</taxon>
        <taxon>Metamonada</taxon>
        <taxon>Anaeramoebidae</taxon>
        <taxon>Anaeramoeba</taxon>
    </lineage>
</organism>
<evidence type="ECO:0000313" key="2">
    <source>
        <dbReference type="EMBL" id="KAJ3431390.1"/>
    </source>
</evidence>
<dbReference type="CDD" id="cd00130">
    <property type="entry name" value="PAS"/>
    <property type="match status" value="1"/>
</dbReference>
<dbReference type="EMBL" id="JANTQA010000048">
    <property type="protein sequence ID" value="KAJ3431390.1"/>
    <property type="molecule type" value="Genomic_DNA"/>
</dbReference>
<feature type="coiled-coil region" evidence="1">
    <location>
        <begin position="234"/>
        <end position="265"/>
    </location>
</feature>
<evidence type="ECO:0000256" key="1">
    <source>
        <dbReference type="SAM" id="Coils"/>
    </source>
</evidence>
<gene>
    <name evidence="2" type="ORF">M0812_03071</name>
</gene>
<proteinExistence type="predicted"/>
<accession>A0AAV7YR16</accession>
<reference evidence="2" key="1">
    <citation type="submission" date="2022-08" db="EMBL/GenBank/DDBJ databases">
        <title>Novel sulphate-reducing endosymbionts in the free-living metamonad Anaeramoeba.</title>
        <authorList>
            <person name="Jerlstrom-Hultqvist J."/>
            <person name="Cepicka I."/>
            <person name="Gallot-Lavallee L."/>
            <person name="Salas-Leiva D."/>
            <person name="Curtis B.A."/>
            <person name="Zahonova K."/>
            <person name="Pipaliya S."/>
            <person name="Dacks J."/>
            <person name="Roger A.J."/>
        </authorList>
    </citation>
    <scope>NUCLEOTIDE SEQUENCE</scope>
    <source>
        <strain evidence="2">Busselton2</strain>
    </source>
</reference>
<dbReference type="InterPro" id="IPR000014">
    <property type="entry name" value="PAS"/>
</dbReference>
<protein>
    <submittedName>
        <fullName evidence="2">Kinetochore protein ndc80</fullName>
    </submittedName>
</protein>
<dbReference type="AlphaFoldDB" id="A0AAV7YR16"/>
<dbReference type="Proteomes" id="UP001146793">
    <property type="component" value="Unassembled WGS sequence"/>
</dbReference>
<comment type="caution">
    <text evidence="2">The sequence shown here is derived from an EMBL/GenBank/DDBJ whole genome shotgun (WGS) entry which is preliminary data.</text>
</comment>
<keyword evidence="1" id="KW-0175">Coiled coil</keyword>
<name>A0AAV7YR16_9EUKA</name>
<evidence type="ECO:0000313" key="3">
    <source>
        <dbReference type="Proteomes" id="UP001146793"/>
    </source>
</evidence>